<dbReference type="PANTHER" id="PTHR47461:SF1">
    <property type="entry name" value="PHYTOLONGIN PHYL1.2"/>
    <property type="match status" value="1"/>
</dbReference>
<sequence length="389" mass="42736">MGLLPVLVYYASVSRSGGRALAEYKNRSSSRDLAPVVVECLEQMPPLHSRFTLTIKRRIFSCLMEGAFTYCCIVDEALGKSDAFAFLEAMRDEFVAFLDSRGLRSDGEGLESFASAINKEFGATIKVLTLPLIGVPQKEIDSLRAQASPRGSSVPPAAPSVPYRADEGSAMTDPLYSGSERSDGGPEMGRSGSRAVRSSRHKRMNGNLHQQQQEEPIQVQHLLANGIGGDDEDGGDDRGGRIEVVVDQPGNSSFNVTAPAGNARNNEAGDLYPHSKSFSIREAENKWWRTVKLVLLVDVAVCILLFVIWLGICRGFECVRTILLREFESVDPAWLSGTTWLKDVSFEQALVDVITVARSLMEELVCRAGKSLFILSLFIDAFKWLTMSM</sequence>
<keyword evidence="3 5" id="KW-0472">Membrane</keyword>
<protein>
    <recommendedName>
        <fullName evidence="6">Longin domain-containing protein</fullName>
    </recommendedName>
</protein>
<dbReference type="PANTHER" id="PTHR47461">
    <property type="entry name" value="PHYTOLONGIN PHYL1.2"/>
    <property type="match status" value="1"/>
</dbReference>
<dbReference type="GO" id="GO:0016020">
    <property type="term" value="C:membrane"/>
    <property type="evidence" value="ECO:0007669"/>
    <property type="project" value="UniProtKB-SubCell"/>
</dbReference>
<evidence type="ECO:0000256" key="3">
    <source>
        <dbReference type="ARBA" id="ARBA00023136"/>
    </source>
</evidence>
<dbReference type="InterPro" id="IPR044783">
    <property type="entry name" value="PHYL"/>
</dbReference>
<dbReference type="Gene3D" id="3.30.450.50">
    <property type="entry name" value="Longin domain"/>
    <property type="match status" value="1"/>
</dbReference>
<feature type="transmembrane region" description="Helical" evidence="5">
    <location>
        <begin position="293"/>
        <end position="312"/>
    </location>
</feature>
<dbReference type="SUPFAM" id="SSF64356">
    <property type="entry name" value="SNARE-like"/>
    <property type="match status" value="1"/>
</dbReference>
<gene>
    <name evidence="7" type="ORF">SELMODRAFT_414731</name>
</gene>
<dbReference type="Pfam" id="PF13774">
    <property type="entry name" value="Longin"/>
    <property type="match status" value="1"/>
</dbReference>
<dbReference type="OMA" id="DGEDEHH"/>
<dbReference type="InterPro" id="IPR011012">
    <property type="entry name" value="Longin-like_dom_sf"/>
</dbReference>
<dbReference type="EMBL" id="GL377589">
    <property type="protein sequence ID" value="EFJ24725.1"/>
    <property type="molecule type" value="Genomic_DNA"/>
</dbReference>
<evidence type="ECO:0000256" key="2">
    <source>
        <dbReference type="ARBA" id="ARBA00008025"/>
    </source>
</evidence>
<dbReference type="PROSITE" id="PS50859">
    <property type="entry name" value="LONGIN"/>
    <property type="match status" value="1"/>
</dbReference>
<keyword evidence="8" id="KW-1185">Reference proteome</keyword>
<feature type="region of interest" description="Disordered" evidence="4">
    <location>
        <begin position="143"/>
        <end position="215"/>
    </location>
</feature>
<comment type="subcellular location">
    <subcellularLocation>
        <location evidence="1">Membrane</location>
    </subcellularLocation>
</comment>
<dbReference type="AlphaFoldDB" id="D8RTR8"/>
<evidence type="ECO:0000313" key="8">
    <source>
        <dbReference type="Proteomes" id="UP000001514"/>
    </source>
</evidence>
<comment type="similarity">
    <text evidence="2">Belongs to the synaptobrevin family.</text>
</comment>
<dbReference type="HOGENOM" id="CLU_710587_0_0_1"/>
<keyword evidence="5" id="KW-1133">Transmembrane helix</keyword>
<keyword evidence="5" id="KW-0812">Transmembrane</keyword>
<proteinExistence type="inferred from homology"/>
<evidence type="ECO:0000259" key="6">
    <source>
        <dbReference type="PROSITE" id="PS50859"/>
    </source>
</evidence>
<dbReference type="InParanoid" id="D8RTR8"/>
<evidence type="ECO:0000256" key="1">
    <source>
        <dbReference type="ARBA" id="ARBA00004370"/>
    </source>
</evidence>
<dbReference type="Gramene" id="EFJ24725">
    <property type="protein sequence ID" value="EFJ24725"/>
    <property type="gene ID" value="SELMODRAFT_414731"/>
</dbReference>
<dbReference type="InterPro" id="IPR010908">
    <property type="entry name" value="Longin_dom"/>
</dbReference>
<feature type="domain" description="Longin" evidence="6">
    <location>
        <begin position="12"/>
        <end position="125"/>
    </location>
</feature>
<dbReference type="FunCoup" id="D8RTR8">
    <property type="interactions" value="1081"/>
</dbReference>
<dbReference type="Proteomes" id="UP000001514">
    <property type="component" value="Unassembled WGS sequence"/>
</dbReference>
<name>D8RTR8_SELML</name>
<evidence type="ECO:0000256" key="5">
    <source>
        <dbReference type="SAM" id="Phobius"/>
    </source>
</evidence>
<evidence type="ECO:0000313" key="7">
    <source>
        <dbReference type="EMBL" id="EFJ24725.1"/>
    </source>
</evidence>
<reference evidence="7 8" key="1">
    <citation type="journal article" date="2011" name="Science">
        <title>The Selaginella genome identifies genetic changes associated with the evolution of vascular plants.</title>
        <authorList>
            <person name="Banks J.A."/>
            <person name="Nishiyama T."/>
            <person name="Hasebe M."/>
            <person name="Bowman J.L."/>
            <person name="Gribskov M."/>
            <person name="dePamphilis C."/>
            <person name="Albert V.A."/>
            <person name="Aono N."/>
            <person name="Aoyama T."/>
            <person name="Ambrose B.A."/>
            <person name="Ashton N.W."/>
            <person name="Axtell M.J."/>
            <person name="Barker E."/>
            <person name="Barker M.S."/>
            <person name="Bennetzen J.L."/>
            <person name="Bonawitz N.D."/>
            <person name="Chapple C."/>
            <person name="Cheng C."/>
            <person name="Correa L.G."/>
            <person name="Dacre M."/>
            <person name="DeBarry J."/>
            <person name="Dreyer I."/>
            <person name="Elias M."/>
            <person name="Engstrom E.M."/>
            <person name="Estelle M."/>
            <person name="Feng L."/>
            <person name="Finet C."/>
            <person name="Floyd S.K."/>
            <person name="Frommer W.B."/>
            <person name="Fujita T."/>
            <person name="Gramzow L."/>
            <person name="Gutensohn M."/>
            <person name="Harholt J."/>
            <person name="Hattori M."/>
            <person name="Heyl A."/>
            <person name="Hirai T."/>
            <person name="Hiwatashi Y."/>
            <person name="Ishikawa M."/>
            <person name="Iwata M."/>
            <person name="Karol K.G."/>
            <person name="Koehler B."/>
            <person name="Kolukisaoglu U."/>
            <person name="Kubo M."/>
            <person name="Kurata T."/>
            <person name="Lalonde S."/>
            <person name="Li K."/>
            <person name="Li Y."/>
            <person name="Litt A."/>
            <person name="Lyons E."/>
            <person name="Manning G."/>
            <person name="Maruyama T."/>
            <person name="Michael T.P."/>
            <person name="Mikami K."/>
            <person name="Miyazaki S."/>
            <person name="Morinaga S."/>
            <person name="Murata T."/>
            <person name="Mueller-Roeber B."/>
            <person name="Nelson D.R."/>
            <person name="Obara M."/>
            <person name="Oguri Y."/>
            <person name="Olmstead R.G."/>
            <person name="Onodera N."/>
            <person name="Petersen B.L."/>
            <person name="Pils B."/>
            <person name="Prigge M."/>
            <person name="Rensing S.A."/>
            <person name="Riano-Pachon D.M."/>
            <person name="Roberts A.W."/>
            <person name="Sato Y."/>
            <person name="Scheller H.V."/>
            <person name="Schulz B."/>
            <person name="Schulz C."/>
            <person name="Shakirov E.V."/>
            <person name="Shibagaki N."/>
            <person name="Shinohara N."/>
            <person name="Shippen D.E."/>
            <person name="Soerensen I."/>
            <person name="Sotooka R."/>
            <person name="Sugimoto N."/>
            <person name="Sugita M."/>
            <person name="Sumikawa N."/>
            <person name="Tanurdzic M."/>
            <person name="Theissen G."/>
            <person name="Ulvskov P."/>
            <person name="Wakazuki S."/>
            <person name="Weng J.K."/>
            <person name="Willats W.W."/>
            <person name="Wipf D."/>
            <person name="Wolf P.G."/>
            <person name="Yang L."/>
            <person name="Zimmer A.D."/>
            <person name="Zhu Q."/>
            <person name="Mitros T."/>
            <person name="Hellsten U."/>
            <person name="Loque D."/>
            <person name="Otillar R."/>
            <person name="Salamov A."/>
            <person name="Schmutz J."/>
            <person name="Shapiro H."/>
            <person name="Lindquist E."/>
            <person name="Lucas S."/>
            <person name="Rokhsar D."/>
            <person name="Grigoriev I.V."/>
        </authorList>
    </citation>
    <scope>NUCLEOTIDE SEQUENCE [LARGE SCALE GENOMIC DNA]</scope>
</reference>
<feature type="compositionally biased region" description="Low complexity" evidence="4">
    <location>
        <begin position="147"/>
        <end position="163"/>
    </location>
</feature>
<dbReference type="SMART" id="SM01270">
    <property type="entry name" value="Longin"/>
    <property type="match status" value="1"/>
</dbReference>
<dbReference type="eggNOG" id="ENOG502QQFW">
    <property type="taxonomic scope" value="Eukaryota"/>
</dbReference>
<dbReference type="CDD" id="cd14824">
    <property type="entry name" value="Longin"/>
    <property type="match status" value="1"/>
</dbReference>
<evidence type="ECO:0000256" key="4">
    <source>
        <dbReference type="SAM" id="MobiDB-lite"/>
    </source>
</evidence>
<accession>D8RTR8</accession>
<organism evidence="8">
    <name type="scientific">Selaginella moellendorffii</name>
    <name type="common">Spikemoss</name>
    <dbReference type="NCBI Taxonomy" id="88036"/>
    <lineage>
        <taxon>Eukaryota</taxon>
        <taxon>Viridiplantae</taxon>
        <taxon>Streptophyta</taxon>
        <taxon>Embryophyta</taxon>
        <taxon>Tracheophyta</taxon>
        <taxon>Lycopodiopsida</taxon>
        <taxon>Selaginellales</taxon>
        <taxon>Selaginellaceae</taxon>
        <taxon>Selaginella</taxon>
    </lineage>
</organism>
<dbReference type="KEGG" id="smo:SELMODRAFT_414731"/>